<keyword evidence="1" id="KW-0732">Signal</keyword>
<evidence type="ECO:0000313" key="3">
    <source>
        <dbReference type="Proteomes" id="UP000604243"/>
    </source>
</evidence>
<accession>A0ABQ3FMY0</accession>
<evidence type="ECO:0000313" key="2">
    <source>
        <dbReference type="EMBL" id="GHC30804.1"/>
    </source>
</evidence>
<dbReference type="InterPro" id="IPR011250">
    <property type="entry name" value="OMP/PagP_B-barrel"/>
</dbReference>
<comment type="caution">
    <text evidence="2">The sequence shown here is derived from an EMBL/GenBank/DDBJ whole genome shotgun (WGS) entry which is preliminary data.</text>
</comment>
<sequence length="190" mass="19997">MTLNKLFAASVLVGTSVFAAQSAMAYGQGDVFVRGGVVKSETTGTGNYKDDTNWFGAVGVMPTDNLGIEVNTTQKSTFDGSGTSGKFESRPVSLMAQYYPLGGTDSKVQPYVGGGATYMTFTNSSAEDGTKSLKSRQWAPSAQLGVDLQVTDNWGVSGFAQYTDISAEYNEGGKQKLDPLAVGAGVSFRF</sequence>
<proteinExistence type="predicted"/>
<feature type="chain" id="PRO_5047243092" evidence="1">
    <location>
        <begin position="26"/>
        <end position="190"/>
    </location>
</feature>
<organism evidence="2 3">
    <name type="scientific">Kushneria pakistanensis</name>
    <dbReference type="NCBI Taxonomy" id="1508770"/>
    <lineage>
        <taxon>Bacteria</taxon>
        <taxon>Pseudomonadati</taxon>
        <taxon>Pseudomonadota</taxon>
        <taxon>Gammaproteobacteria</taxon>
        <taxon>Oceanospirillales</taxon>
        <taxon>Halomonadaceae</taxon>
        <taxon>Kushneria</taxon>
    </lineage>
</organism>
<dbReference type="Pfam" id="PF03922">
    <property type="entry name" value="OmpW"/>
    <property type="match status" value="1"/>
</dbReference>
<gene>
    <name evidence="2" type="ORF">GCM10010082_26260</name>
</gene>
<dbReference type="EMBL" id="BMZM01000003">
    <property type="protein sequence ID" value="GHC30804.1"/>
    <property type="molecule type" value="Genomic_DNA"/>
</dbReference>
<reference evidence="3" key="1">
    <citation type="journal article" date="2019" name="Int. J. Syst. Evol. Microbiol.">
        <title>The Global Catalogue of Microorganisms (GCM) 10K type strain sequencing project: providing services to taxonomists for standard genome sequencing and annotation.</title>
        <authorList>
            <consortium name="The Broad Institute Genomics Platform"/>
            <consortium name="The Broad Institute Genome Sequencing Center for Infectious Disease"/>
            <person name="Wu L."/>
            <person name="Ma J."/>
        </authorList>
    </citation>
    <scope>NUCLEOTIDE SEQUENCE [LARGE SCALE GENOMIC DNA]</scope>
    <source>
        <strain evidence="3">KCTC 42082</strain>
    </source>
</reference>
<feature type="signal peptide" evidence="1">
    <location>
        <begin position="1"/>
        <end position="25"/>
    </location>
</feature>
<dbReference type="InterPro" id="IPR005618">
    <property type="entry name" value="OMPW"/>
</dbReference>
<evidence type="ECO:0000256" key="1">
    <source>
        <dbReference type="SAM" id="SignalP"/>
    </source>
</evidence>
<dbReference type="PANTHER" id="PTHR36920">
    <property type="match status" value="1"/>
</dbReference>
<protein>
    <submittedName>
        <fullName evidence="2">Outer membrane protein W</fullName>
    </submittedName>
</protein>
<dbReference type="Gene3D" id="2.40.160.20">
    <property type="match status" value="1"/>
</dbReference>
<dbReference type="Proteomes" id="UP000604243">
    <property type="component" value="Unassembled WGS sequence"/>
</dbReference>
<dbReference type="SUPFAM" id="SSF56925">
    <property type="entry name" value="OMPA-like"/>
    <property type="match status" value="1"/>
</dbReference>
<keyword evidence="3" id="KW-1185">Reference proteome</keyword>
<name>A0ABQ3FMY0_9GAMM</name>
<dbReference type="PANTHER" id="PTHR36920:SF1">
    <property type="entry name" value="OUTER MEMBRANE PROTEIN W"/>
    <property type="match status" value="1"/>
</dbReference>
<dbReference type="RefSeq" id="WP_189518919.1">
    <property type="nucleotide sequence ID" value="NZ_BMZM01000003.1"/>
</dbReference>